<reference evidence="1" key="2">
    <citation type="submission" date="2022-07" db="EMBL/GenBank/DDBJ databases">
        <authorList>
            <person name="Goncalves M.F.M."/>
            <person name="Hilario S."/>
            <person name="Van De Peer Y."/>
            <person name="Esteves A.C."/>
            <person name="Alves A."/>
        </authorList>
    </citation>
    <scope>NUCLEOTIDE SEQUENCE</scope>
    <source>
        <strain evidence="1">MUM 19.33</strain>
    </source>
</reference>
<dbReference type="Proteomes" id="UP001055219">
    <property type="component" value="Unassembled WGS sequence"/>
</dbReference>
<dbReference type="RefSeq" id="XP_051361993.1">
    <property type="nucleotide sequence ID" value="XM_051506647.1"/>
</dbReference>
<name>A0A9P9Y097_9HYPO</name>
<protein>
    <submittedName>
        <fullName evidence="1">Uncharacterized protein</fullName>
    </submittedName>
</protein>
<dbReference type="GeneID" id="75829005"/>
<dbReference type="OrthoDB" id="10004862at2759"/>
<keyword evidence="2" id="KW-1185">Reference proteome</keyword>
<accession>A0A9P9Y097</accession>
<evidence type="ECO:0000313" key="2">
    <source>
        <dbReference type="Proteomes" id="UP001055219"/>
    </source>
</evidence>
<evidence type="ECO:0000313" key="1">
    <source>
        <dbReference type="EMBL" id="KAI6781137.1"/>
    </source>
</evidence>
<dbReference type="AlphaFoldDB" id="A0A9P9Y097"/>
<sequence>MSLAEENLKAYASRVSFSPGDMMQLSVPDDSQTAVGALYSLIHLPANKKDCMFWSGMGVEGTLKVLKEAGFSLESSKVEGDKEETFLWVIAMK</sequence>
<organism evidence="1 2">
    <name type="scientific">Emericellopsis cladophorae</name>
    <dbReference type="NCBI Taxonomy" id="2686198"/>
    <lineage>
        <taxon>Eukaryota</taxon>
        <taxon>Fungi</taxon>
        <taxon>Dikarya</taxon>
        <taxon>Ascomycota</taxon>
        <taxon>Pezizomycotina</taxon>
        <taxon>Sordariomycetes</taxon>
        <taxon>Hypocreomycetidae</taxon>
        <taxon>Hypocreales</taxon>
        <taxon>Bionectriaceae</taxon>
        <taxon>Emericellopsis</taxon>
    </lineage>
</organism>
<gene>
    <name evidence="1" type="ORF">J7T54_002493</name>
</gene>
<comment type="caution">
    <text evidence="1">The sequence shown here is derived from an EMBL/GenBank/DDBJ whole genome shotgun (WGS) entry which is preliminary data.</text>
</comment>
<proteinExistence type="predicted"/>
<dbReference type="EMBL" id="JAGIXG020000024">
    <property type="protein sequence ID" value="KAI6781137.1"/>
    <property type="molecule type" value="Genomic_DNA"/>
</dbReference>
<reference evidence="1" key="1">
    <citation type="journal article" date="2021" name="J Fungi (Basel)">
        <title>Genomic and Metabolomic Analyses of the Marine Fungus Emericellopsis cladophorae: Insights into Saltwater Adaptability Mechanisms and Its Biosynthetic Potential.</title>
        <authorList>
            <person name="Goncalves M.F.M."/>
            <person name="Hilario S."/>
            <person name="Van de Peer Y."/>
            <person name="Esteves A.C."/>
            <person name="Alves A."/>
        </authorList>
    </citation>
    <scope>NUCLEOTIDE SEQUENCE</scope>
    <source>
        <strain evidence="1">MUM 19.33</strain>
    </source>
</reference>